<name>A0A2X3F327_KLEPN</name>
<dbReference type="Proteomes" id="UP000251721">
    <property type="component" value="Unassembled WGS sequence"/>
</dbReference>
<proteinExistence type="predicted"/>
<organism evidence="1 2">
    <name type="scientific">Klebsiella pneumoniae</name>
    <dbReference type="NCBI Taxonomy" id="573"/>
    <lineage>
        <taxon>Bacteria</taxon>
        <taxon>Pseudomonadati</taxon>
        <taxon>Pseudomonadota</taxon>
        <taxon>Gammaproteobacteria</taxon>
        <taxon>Enterobacterales</taxon>
        <taxon>Enterobacteriaceae</taxon>
        <taxon>Klebsiella/Raoultella group</taxon>
        <taxon>Klebsiella</taxon>
        <taxon>Klebsiella pneumoniae complex</taxon>
    </lineage>
</organism>
<dbReference type="AlphaFoldDB" id="A0A2X3F327"/>
<evidence type="ECO:0000313" key="2">
    <source>
        <dbReference type="Proteomes" id="UP000251721"/>
    </source>
</evidence>
<dbReference type="AntiFam" id="ANF00095">
    <property type="entry name" value="Shadow ORF (opposite ABC transporters)"/>
</dbReference>
<dbReference type="EMBL" id="UAWQ01000006">
    <property type="protein sequence ID" value="SQC41684.1"/>
    <property type="molecule type" value="Genomic_DNA"/>
</dbReference>
<accession>A0A2X3F327</accession>
<gene>
    <name evidence="1" type="ORF">NCTC13465_00927</name>
</gene>
<sequence length="190" mass="20496">MAMPWSRRRRIAEETRLASCASRGAVGSSNTTSRAAPSISARAICTSLRSARLRSRTSRSGSIASCQFWLEKLRRGGLHPSAIQRPPAGAILLAQKHRFRDGKVRDQVQLLVDNADAGGFDGCRIAEGQRVTVEGDAAAVGLIDTGEDLDQRRFTGAVLANQAMNLPRIEAQGNRIKRGDAGKNVYRSAP</sequence>
<evidence type="ECO:0000313" key="1">
    <source>
        <dbReference type="EMBL" id="SQC41684.1"/>
    </source>
</evidence>
<protein>
    <submittedName>
        <fullName evidence="1">Uncharacterized protein</fullName>
    </submittedName>
</protein>
<reference evidence="1 2" key="1">
    <citation type="submission" date="2018-06" db="EMBL/GenBank/DDBJ databases">
        <authorList>
            <consortium name="Pathogen Informatics"/>
            <person name="Doyle S."/>
        </authorList>
    </citation>
    <scope>NUCLEOTIDE SEQUENCE [LARGE SCALE GENOMIC DNA]</scope>
    <source>
        <strain evidence="1 2">NCTC13465</strain>
    </source>
</reference>